<dbReference type="InterPro" id="IPR036961">
    <property type="entry name" value="Kinesin_motor_dom_sf"/>
</dbReference>
<evidence type="ECO:0000313" key="13">
    <source>
        <dbReference type="Proteomes" id="UP000504615"/>
    </source>
</evidence>
<dbReference type="GO" id="GO:0051231">
    <property type="term" value="P:spindle elongation"/>
    <property type="evidence" value="ECO:0007669"/>
    <property type="project" value="TreeGrafter"/>
</dbReference>
<evidence type="ECO:0000256" key="2">
    <source>
        <dbReference type="ARBA" id="ARBA00022490"/>
    </source>
</evidence>
<keyword evidence="6 9" id="KW-0505">Motor protein</keyword>
<organism evidence="13 14">
    <name type="scientific">Pogonomyrmex barbatus</name>
    <name type="common">red harvester ant</name>
    <dbReference type="NCBI Taxonomy" id="144034"/>
    <lineage>
        <taxon>Eukaryota</taxon>
        <taxon>Metazoa</taxon>
        <taxon>Ecdysozoa</taxon>
        <taxon>Arthropoda</taxon>
        <taxon>Hexapoda</taxon>
        <taxon>Insecta</taxon>
        <taxon>Pterygota</taxon>
        <taxon>Neoptera</taxon>
        <taxon>Endopterygota</taxon>
        <taxon>Hymenoptera</taxon>
        <taxon>Apocrita</taxon>
        <taxon>Aculeata</taxon>
        <taxon>Formicoidea</taxon>
        <taxon>Formicidae</taxon>
        <taxon>Myrmicinae</taxon>
        <taxon>Pogonomyrmex</taxon>
    </lineage>
</organism>
<comment type="subcellular location">
    <subcellularLocation>
        <location evidence="1">Cytoplasm</location>
        <location evidence="1">Cytoskeleton</location>
    </subcellularLocation>
</comment>
<dbReference type="InterPro" id="IPR047149">
    <property type="entry name" value="KIF11-like"/>
</dbReference>
<evidence type="ECO:0000256" key="6">
    <source>
        <dbReference type="ARBA" id="ARBA00023175"/>
    </source>
</evidence>
<dbReference type="InterPro" id="IPR001752">
    <property type="entry name" value="Kinesin_motor_dom"/>
</dbReference>
<dbReference type="PANTHER" id="PTHR47970:SF12">
    <property type="entry name" value="KINESIN FAMILY MEMBER 11"/>
    <property type="match status" value="1"/>
</dbReference>
<feature type="coiled-coil region" evidence="11">
    <location>
        <begin position="415"/>
        <end position="505"/>
    </location>
</feature>
<keyword evidence="4 9" id="KW-0547">Nucleotide-binding</keyword>
<dbReference type="InterPro" id="IPR027417">
    <property type="entry name" value="P-loop_NTPase"/>
</dbReference>
<dbReference type="KEGG" id="pbar:105423239"/>
<dbReference type="Gene3D" id="3.40.850.10">
    <property type="entry name" value="Kinesin motor domain"/>
    <property type="match status" value="1"/>
</dbReference>
<feature type="binding site" evidence="9">
    <location>
        <begin position="75"/>
        <end position="82"/>
    </location>
    <ligand>
        <name>ATP</name>
        <dbReference type="ChEBI" id="CHEBI:30616"/>
    </ligand>
</feature>
<dbReference type="GO" id="GO:0090307">
    <property type="term" value="P:mitotic spindle assembly"/>
    <property type="evidence" value="ECO:0007669"/>
    <property type="project" value="TreeGrafter"/>
</dbReference>
<evidence type="ECO:0000256" key="7">
    <source>
        <dbReference type="ARBA" id="ARBA00023212"/>
    </source>
</evidence>
<dbReference type="SMART" id="SM00129">
    <property type="entry name" value="KISc"/>
    <property type="match status" value="1"/>
</dbReference>
<dbReference type="FunFam" id="3.40.850.10:FF:000019">
    <property type="entry name" value="Kinesin-like protein KIN-5D"/>
    <property type="match status" value="1"/>
</dbReference>
<evidence type="ECO:0000256" key="10">
    <source>
        <dbReference type="RuleBase" id="RU000394"/>
    </source>
</evidence>
<dbReference type="GO" id="GO:0008017">
    <property type="term" value="F:microtubule binding"/>
    <property type="evidence" value="ECO:0007669"/>
    <property type="project" value="InterPro"/>
</dbReference>
<dbReference type="OrthoDB" id="3176171at2759"/>
<sequence>MPVSALEKCATTAVKMISDKKIMVHEGSQDKLSKIFTFDGIFGPSSTQVDIYNTVVSPLLKEVIAGYSCTVFAYGQTSTGKTYTMEGTLVDNLNLHWQSDTSAGIIPRCLNHLFDELQLLKNQQHTVCVNFLELYNEELLDLLTNDSDMPSKIKLYEDITKKGSVIIHGLEEIIVHSKTEIYKIFERGSARRQTAATMLNSNSSRSHTIFTITIHIKENTSSGEELLKTAKLNLVDLAGSEHIGRSGAIEKRAREAKSINQSLLTLGRVITALVEKAPHIPYRESKLTRLLQESLGGRTKTSIIATVSSASNNLEETLSTLDYACRAKNITNRPEINLKVCRKTLLREYTKEIERLRKDLLATREKNGIYLSLNDYGAMQTLIEDQKKEIKEKNEYCGVLEQVIESKEKIFNDLRSQYSTQVDELTNNRTELNNISNFLQMTKKSLRQIECDKNEQEQLVRKYIKNEKILHDQMKTLLNVVDEASEDVQKLHDKLDRKMKVEEENEKLGLQMKSNFAKYCENYQKTLNTHMQNTSAMMFNENKLLTDIYSKLAPDICDLLESRYNDSVMQNLQYLNRNISEKLESVSMYAKYTMETLCRSRLEEYNYLRNSLNKINEHINSIFRNEKQAMENYKEFGKKMADLSCGFNFLNKCKESYSEIINTSYQIDEVCNNVYDQNSHNYSRDIIKQNDLKDFLQNITSIIKNDIDSGINQAEISTKIALKKGNVLVTDLQERLTNGCITLKQYNNNVQFIGKQLQQKMTVDKNRILISNDNIYKIINHMSLTHDKLMKIQQNKILDFSKIMDDNLTHQQIKLKNWNNNIIEDLRASQQQIDKFLIEDFCRDICTGLF</sequence>
<keyword evidence="5 9" id="KW-0067">ATP-binding</keyword>
<dbReference type="PANTHER" id="PTHR47970">
    <property type="entry name" value="KINESIN-LIKE PROTEIN KIF11"/>
    <property type="match status" value="1"/>
</dbReference>
<dbReference type="AlphaFoldDB" id="A0A6I9VQX6"/>
<keyword evidence="2" id="KW-0963">Cytoplasm</keyword>
<feature type="domain" description="Kinesin motor" evidence="12">
    <location>
        <begin position="1"/>
        <end position="330"/>
    </location>
</feature>
<evidence type="ECO:0000256" key="11">
    <source>
        <dbReference type="SAM" id="Coils"/>
    </source>
</evidence>
<accession>A0A6I9VQX6</accession>
<dbReference type="GO" id="GO:0008574">
    <property type="term" value="F:plus-end-directed microtubule motor activity"/>
    <property type="evidence" value="ECO:0007669"/>
    <property type="project" value="TreeGrafter"/>
</dbReference>
<evidence type="ECO:0000256" key="4">
    <source>
        <dbReference type="ARBA" id="ARBA00022741"/>
    </source>
</evidence>
<dbReference type="RefSeq" id="XP_011631221.2">
    <property type="nucleotide sequence ID" value="XM_011632919.2"/>
</dbReference>
<dbReference type="Proteomes" id="UP000504615">
    <property type="component" value="Unplaced"/>
</dbReference>
<gene>
    <name evidence="14" type="primary">LOC105423239</name>
</gene>
<evidence type="ECO:0000256" key="9">
    <source>
        <dbReference type="PROSITE-ProRule" id="PRU00283"/>
    </source>
</evidence>
<dbReference type="PROSITE" id="PS50067">
    <property type="entry name" value="KINESIN_MOTOR_2"/>
    <property type="match status" value="1"/>
</dbReference>
<dbReference type="GO" id="GO:0005524">
    <property type="term" value="F:ATP binding"/>
    <property type="evidence" value="ECO:0007669"/>
    <property type="project" value="UniProtKB-UniRule"/>
</dbReference>
<dbReference type="InterPro" id="IPR019821">
    <property type="entry name" value="Kinesin_motor_CS"/>
</dbReference>
<dbReference type="SUPFAM" id="SSF52540">
    <property type="entry name" value="P-loop containing nucleoside triphosphate hydrolases"/>
    <property type="match status" value="1"/>
</dbReference>
<keyword evidence="7" id="KW-0206">Cytoskeleton</keyword>
<dbReference type="GO" id="GO:0005876">
    <property type="term" value="C:spindle microtubule"/>
    <property type="evidence" value="ECO:0007669"/>
    <property type="project" value="TreeGrafter"/>
</dbReference>
<evidence type="ECO:0000256" key="5">
    <source>
        <dbReference type="ARBA" id="ARBA00022840"/>
    </source>
</evidence>
<keyword evidence="11" id="KW-0175">Coiled coil</keyword>
<keyword evidence="13" id="KW-1185">Reference proteome</keyword>
<evidence type="ECO:0000256" key="8">
    <source>
        <dbReference type="ARBA" id="ARBA00034704"/>
    </source>
</evidence>
<dbReference type="PROSITE" id="PS00411">
    <property type="entry name" value="KINESIN_MOTOR_1"/>
    <property type="match status" value="1"/>
</dbReference>
<dbReference type="GO" id="GO:0005634">
    <property type="term" value="C:nucleus"/>
    <property type="evidence" value="ECO:0007669"/>
    <property type="project" value="TreeGrafter"/>
</dbReference>
<dbReference type="Pfam" id="PF00225">
    <property type="entry name" value="Kinesin"/>
    <property type="match status" value="1"/>
</dbReference>
<keyword evidence="3 10" id="KW-0493">Microtubule</keyword>
<protein>
    <recommendedName>
        <fullName evidence="10">Kinesin-like protein</fullName>
    </recommendedName>
</protein>
<evidence type="ECO:0000313" key="14">
    <source>
        <dbReference type="RefSeq" id="XP_011631221.2"/>
    </source>
</evidence>
<evidence type="ECO:0000256" key="1">
    <source>
        <dbReference type="ARBA" id="ARBA00004245"/>
    </source>
</evidence>
<dbReference type="PRINTS" id="PR00380">
    <property type="entry name" value="KINESINHEAVY"/>
</dbReference>
<evidence type="ECO:0000259" key="12">
    <source>
        <dbReference type="PROSITE" id="PS50067"/>
    </source>
</evidence>
<evidence type="ECO:0000256" key="3">
    <source>
        <dbReference type="ARBA" id="ARBA00022701"/>
    </source>
</evidence>
<proteinExistence type="inferred from homology"/>
<reference evidence="14" key="1">
    <citation type="submission" date="2025-08" db="UniProtKB">
        <authorList>
            <consortium name="RefSeq"/>
        </authorList>
    </citation>
    <scope>IDENTIFICATION</scope>
</reference>
<name>A0A6I9VQX6_9HYME</name>
<comment type="similarity">
    <text evidence="8">Belongs to the TRAFAC class myosin-kinesin ATPase superfamily. Kinesin family. KIN-5/BimC subfamily.</text>
</comment>
<dbReference type="GO" id="GO:0072686">
    <property type="term" value="C:mitotic spindle"/>
    <property type="evidence" value="ECO:0007669"/>
    <property type="project" value="TreeGrafter"/>
</dbReference>
<dbReference type="GO" id="GO:0007018">
    <property type="term" value="P:microtubule-based movement"/>
    <property type="evidence" value="ECO:0007669"/>
    <property type="project" value="InterPro"/>
</dbReference>
<dbReference type="GeneID" id="105423239"/>